<reference evidence="6 7" key="1">
    <citation type="journal article" date="2013" name="Genome Announc.">
        <title>Draft Genome of the Nitrogen-Fixing Bacterium Pseudomonas stutzeri Strain KOS6 Isolated from Industrial Hydrocarbon Sludge.</title>
        <authorList>
            <person name="Grigoryeva T.V."/>
            <person name="Laikov A.V."/>
            <person name="Naumova R.P."/>
            <person name="Manolov A.I."/>
            <person name="Larin A.K."/>
            <person name="Karpova I.Y."/>
            <person name="Semashko T.A."/>
            <person name="Alexeev D.G."/>
            <person name="Kostryukova E.S."/>
            <person name="Muller R."/>
            <person name="Govorun V.M."/>
        </authorList>
    </citation>
    <scope>NUCLEOTIDE SEQUENCE [LARGE SCALE GENOMIC DNA]</scope>
    <source>
        <strain evidence="6 7">KOS6</strain>
    </source>
</reference>
<dbReference type="FunFam" id="3.40.50.1970:FF:000003">
    <property type="entry name" value="Alcohol dehydrogenase, iron-containing"/>
    <property type="match status" value="1"/>
</dbReference>
<dbReference type="Pfam" id="PF25137">
    <property type="entry name" value="ADH_Fe_C"/>
    <property type="match status" value="1"/>
</dbReference>
<name>A0A061JJI6_STUST</name>
<gene>
    <name evidence="6" type="ORF">B597_020805</name>
</gene>
<dbReference type="PANTHER" id="PTHR43633:SF1">
    <property type="entry name" value="ALCOHOL DEHYDROGENASE YQHD"/>
    <property type="match status" value="1"/>
</dbReference>
<dbReference type="GO" id="GO:1990362">
    <property type="term" value="F:butanol dehydrogenase (NAD+) activity"/>
    <property type="evidence" value="ECO:0007669"/>
    <property type="project" value="InterPro"/>
</dbReference>
<dbReference type="GO" id="GO:0008106">
    <property type="term" value="F:alcohol dehydrogenase (NADP+) activity"/>
    <property type="evidence" value="ECO:0007669"/>
    <property type="project" value="TreeGrafter"/>
</dbReference>
<dbReference type="PROSITE" id="PS00060">
    <property type="entry name" value="ADH_IRON_2"/>
    <property type="match status" value="1"/>
</dbReference>
<comment type="cofactor">
    <cofactor evidence="1">
        <name>Fe cation</name>
        <dbReference type="ChEBI" id="CHEBI:24875"/>
    </cofactor>
</comment>
<evidence type="ECO:0000256" key="1">
    <source>
        <dbReference type="ARBA" id="ARBA00001962"/>
    </source>
</evidence>
<evidence type="ECO:0000259" key="5">
    <source>
        <dbReference type="Pfam" id="PF25137"/>
    </source>
</evidence>
<organism evidence="6 7">
    <name type="scientific">Stutzerimonas stutzeri KOS6</name>
    <dbReference type="NCBI Taxonomy" id="1218352"/>
    <lineage>
        <taxon>Bacteria</taxon>
        <taxon>Pseudomonadati</taxon>
        <taxon>Pseudomonadota</taxon>
        <taxon>Gammaproteobacteria</taxon>
        <taxon>Pseudomonadales</taxon>
        <taxon>Pseudomonadaceae</taxon>
        <taxon>Stutzerimonas</taxon>
    </lineage>
</organism>
<dbReference type="OrthoDB" id="9815791at2"/>
<sequence length="385" mass="41911">MNSFSFFNNTRILFGEGQIAALREQVPAGARVLIVYGGGSIKKNGIFEQVTAALEGFDWLEFGGIEANPHFETCIEAVSLARRENIDFVLAVGGGSVIDASKFIAAAAMHEGDPWEIIATFGAAVKGALPVGCVLTLAATGSEMNPTSVITRRSTQDKLFFNSDHVRPLFSILDPRSTCSLPPRQVANGVVDSMVHVLEQYVTYPVNAKVQDRFAEGLLSTIIEEGPKALAEPDNVAVRANLMWSATMALNGLLATGVPGDWASHLIGQELTALYGLDHAQTLAIMLPAIWTYKLAQKQDKLVQYGQRVWHIEETEPQLIAELAIERTRHFFESMGVATRLSAYGLDETIIAQVIAKLEEHQFVQLGEHGDIAPQDTAKILRLAL</sequence>
<feature type="domain" description="Fe-containing alcohol dehydrogenase-like C-terminal" evidence="5">
    <location>
        <begin position="187"/>
        <end position="357"/>
    </location>
</feature>
<dbReference type="AlphaFoldDB" id="A0A061JJI6"/>
<protein>
    <submittedName>
        <fullName evidence="6">Aldehyde oxidoreductase</fullName>
    </submittedName>
</protein>
<dbReference type="GO" id="GO:0005829">
    <property type="term" value="C:cytosol"/>
    <property type="evidence" value="ECO:0007669"/>
    <property type="project" value="TreeGrafter"/>
</dbReference>
<dbReference type="GO" id="GO:0046872">
    <property type="term" value="F:metal ion binding"/>
    <property type="evidence" value="ECO:0007669"/>
    <property type="project" value="InterPro"/>
</dbReference>
<dbReference type="GO" id="GO:1990002">
    <property type="term" value="F:methylglyoxal reductase (NADPH) (acetol producing) activity"/>
    <property type="evidence" value="ECO:0007669"/>
    <property type="project" value="TreeGrafter"/>
</dbReference>
<feature type="domain" description="Alcohol dehydrogenase iron-type/glycerol dehydrogenase GldA" evidence="4">
    <location>
        <begin position="10"/>
        <end position="175"/>
    </location>
</feature>
<comment type="similarity">
    <text evidence="2">Belongs to the iron-containing alcohol dehydrogenase family.</text>
</comment>
<dbReference type="InterPro" id="IPR056798">
    <property type="entry name" value="ADH_Fe_C"/>
</dbReference>
<dbReference type="SUPFAM" id="SSF56796">
    <property type="entry name" value="Dehydroquinate synthase-like"/>
    <property type="match status" value="1"/>
</dbReference>
<accession>A0A061JJI6</accession>
<evidence type="ECO:0000313" key="7">
    <source>
        <dbReference type="Proteomes" id="UP000026923"/>
    </source>
</evidence>
<evidence type="ECO:0000256" key="2">
    <source>
        <dbReference type="ARBA" id="ARBA00007358"/>
    </source>
</evidence>
<dbReference type="eggNOG" id="COG1979">
    <property type="taxonomic scope" value="Bacteria"/>
</dbReference>
<dbReference type="InterPro" id="IPR018211">
    <property type="entry name" value="ADH_Fe_CS"/>
</dbReference>
<proteinExistence type="inferred from homology"/>
<evidence type="ECO:0000313" key="6">
    <source>
        <dbReference type="EMBL" id="EWC39321.1"/>
    </source>
</evidence>
<keyword evidence="3" id="KW-0560">Oxidoreductase</keyword>
<dbReference type="PANTHER" id="PTHR43633">
    <property type="entry name" value="ALCOHOL DEHYDROGENASE YQHD"/>
    <property type="match status" value="1"/>
</dbReference>
<dbReference type="InterPro" id="IPR001670">
    <property type="entry name" value="ADH_Fe/GldA"/>
</dbReference>
<dbReference type="CDD" id="cd08187">
    <property type="entry name" value="BDH"/>
    <property type="match status" value="1"/>
</dbReference>
<dbReference type="Pfam" id="PF00465">
    <property type="entry name" value="Fe-ADH"/>
    <property type="match status" value="1"/>
</dbReference>
<dbReference type="RefSeq" id="WP_003291366.1">
    <property type="nucleotide sequence ID" value="NZ_KK020676.1"/>
</dbReference>
<dbReference type="InterPro" id="IPR044731">
    <property type="entry name" value="BDH-like"/>
</dbReference>
<evidence type="ECO:0000256" key="3">
    <source>
        <dbReference type="ARBA" id="ARBA00023002"/>
    </source>
</evidence>
<dbReference type="HOGENOM" id="CLU_007207_0_4_6"/>
<evidence type="ECO:0000259" key="4">
    <source>
        <dbReference type="Pfam" id="PF00465"/>
    </source>
</evidence>
<dbReference type="Gene3D" id="1.20.1090.10">
    <property type="entry name" value="Dehydroquinate synthase-like - alpha domain"/>
    <property type="match status" value="1"/>
</dbReference>
<dbReference type="Proteomes" id="UP000026923">
    <property type="component" value="Unassembled WGS sequence"/>
</dbReference>
<dbReference type="Gene3D" id="3.40.50.1970">
    <property type="match status" value="1"/>
</dbReference>
<dbReference type="EMBL" id="AMCZ02000043">
    <property type="protein sequence ID" value="EWC39321.1"/>
    <property type="molecule type" value="Genomic_DNA"/>
</dbReference>
<comment type="caution">
    <text evidence="6">The sequence shown here is derived from an EMBL/GenBank/DDBJ whole genome shotgun (WGS) entry which is preliminary data.</text>
</comment>